<dbReference type="Proteomes" id="UP001056120">
    <property type="component" value="Linkage Group LG04"/>
</dbReference>
<evidence type="ECO:0000313" key="1">
    <source>
        <dbReference type="EMBL" id="KAI3819818.1"/>
    </source>
</evidence>
<organism evidence="1 2">
    <name type="scientific">Smallanthus sonchifolius</name>
    <dbReference type="NCBI Taxonomy" id="185202"/>
    <lineage>
        <taxon>Eukaryota</taxon>
        <taxon>Viridiplantae</taxon>
        <taxon>Streptophyta</taxon>
        <taxon>Embryophyta</taxon>
        <taxon>Tracheophyta</taxon>
        <taxon>Spermatophyta</taxon>
        <taxon>Magnoliopsida</taxon>
        <taxon>eudicotyledons</taxon>
        <taxon>Gunneridae</taxon>
        <taxon>Pentapetalae</taxon>
        <taxon>asterids</taxon>
        <taxon>campanulids</taxon>
        <taxon>Asterales</taxon>
        <taxon>Asteraceae</taxon>
        <taxon>Asteroideae</taxon>
        <taxon>Heliantheae alliance</taxon>
        <taxon>Millerieae</taxon>
        <taxon>Smallanthus</taxon>
    </lineage>
</organism>
<dbReference type="EMBL" id="CM042021">
    <property type="protein sequence ID" value="KAI3819818.1"/>
    <property type="molecule type" value="Genomic_DNA"/>
</dbReference>
<proteinExistence type="predicted"/>
<comment type="caution">
    <text evidence="1">The sequence shown here is derived from an EMBL/GenBank/DDBJ whole genome shotgun (WGS) entry which is preliminary data.</text>
</comment>
<gene>
    <name evidence="1" type="ORF">L1987_13670</name>
</gene>
<accession>A0ACB9JH33</accession>
<protein>
    <submittedName>
        <fullName evidence="1">Uncharacterized protein</fullName>
    </submittedName>
</protein>
<reference evidence="1 2" key="2">
    <citation type="journal article" date="2022" name="Mol. Ecol. Resour.">
        <title>The genomes of chicory, endive, great burdock and yacon provide insights into Asteraceae paleo-polyploidization history and plant inulin production.</title>
        <authorList>
            <person name="Fan W."/>
            <person name="Wang S."/>
            <person name="Wang H."/>
            <person name="Wang A."/>
            <person name="Jiang F."/>
            <person name="Liu H."/>
            <person name="Zhao H."/>
            <person name="Xu D."/>
            <person name="Zhang Y."/>
        </authorList>
    </citation>
    <scope>NUCLEOTIDE SEQUENCE [LARGE SCALE GENOMIC DNA]</scope>
    <source>
        <strain evidence="2">cv. Yunnan</strain>
        <tissue evidence="1">Leaves</tissue>
    </source>
</reference>
<evidence type="ECO:0000313" key="2">
    <source>
        <dbReference type="Proteomes" id="UP001056120"/>
    </source>
</evidence>
<reference evidence="2" key="1">
    <citation type="journal article" date="2022" name="Mol. Ecol. Resour.">
        <title>The genomes of chicory, endive, great burdock and yacon provide insights into Asteraceae palaeo-polyploidization history and plant inulin production.</title>
        <authorList>
            <person name="Fan W."/>
            <person name="Wang S."/>
            <person name="Wang H."/>
            <person name="Wang A."/>
            <person name="Jiang F."/>
            <person name="Liu H."/>
            <person name="Zhao H."/>
            <person name="Xu D."/>
            <person name="Zhang Y."/>
        </authorList>
    </citation>
    <scope>NUCLEOTIDE SEQUENCE [LARGE SCALE GENOMIC DNA]</scope>
    <source>
        <strain evidence="2">cv. Yunnan</strain>
    </source>
</reference>
<name>A0ACB9JH33_9ASTR</name>
<sequence>MIHQFLFSEIMYGAPVFVLTEPLILISFSIYFDLCRDNPGMVISVPNPEIAANSIQGDQTRPARLKHAQDEPMQVVQGR</sequence>
<keyword evidence="2" id="KW-1185">Reference proteome</keyword>